<dbReference type="Pfam" id="PF01610">
    <property type="entry name" value="DDE_Tnp_ISL3"/>
    <property type="match status" value="1"/>
</dbReference>
<dbReference type="Proteomes" id="UP000187035">
    <property type="component" value="Unassembled WGS sequence"/>
</dbReference>
<sequence length="142" mass="15450">MITSRASLSSGSYPSRCGAIPSAATSTSRHHRSASRTTQPDRPGPTARCDPHRSKKAFRTWLVQHDQTWRKQVEVVAMAGFTEFKSAAGEEPSKARAIMVPFHVVALAGDRSTSAATQVAWGAYQRLIQAYYVMARVVGEGT</sequence>
<dbReference type="EMBL" id="MSRR01000021">
    <property type="protein sequence ID" value="OMG34303.1"/>
    <property type="molecule type" value="Genomic_DNA"/>
</dbReference>
<name>A0A854E9T5_ACTNA</name>
<dbReference type="AlphaFoldDB" id="A0A854E9T5"/>
<organism evidence="3 4">
    <name type="scientific">Actinomyces naeslundii</name>
    <dbReference type="NCBI Taxonomy" id="1655"/>
    <lineage>
        <taxon>Bacteria</taxon>
        <taxon>Bacillati</taxon>
        <taxon>Actinomycetota</taxon>
        <taxon>Actinomycetes</taxon>
        <taxon>Actinomycetales</taxon>
        <taxon>Actinomycetaceae</taxon>
        <taxon>Actinomyces</taxon>
    </lineage>
</organism>
<evidence type="ECO:0000259" key="2">
    <source>
        <dbReference type="Pfam" id="PF01610"/>
    </source>
</evidence>
<protein>
    <recommendedName>
        <fullName evidence="2">Transposase IS204/IS1001/IS1096/IS1165 DDE domain-containing protein</fullName>
    </recommendedName>
</protein>
<feature type="region of interest" description="Disordered" evidence="1">
    <location>
        <begin position="1"/>
        <end position="53"/>
    </location>
</feature>
<feature type="domain" description="Transposase IS204/IS1001/IS1096/IS1165 DDE" evidence="2">
    <location>
        <begin position="28"/>
        <end position="119"/>
    </location>
</feature>
<dbReference type="GeneID" id="64256453"/>
<accession>A0A854E9T5</accession>
<gene>
    <name evidence="3" type="ORF">BKH33_10150</name>
</gene>
<proteinExistence type="predicted"/>
<evidence type="ECO:0000313" key="4">
    <source>
        <dbReference type="Proteomes" id="UP000187035"/>
    </source>
</evidence>
<evidence type="ECO:0000313" key="3">
    <source>
        <dbReference type="EMBL" id="OMG34303.1"/>
    </source>
</evidence>
<evidence type="ECO:0000256" key="1">
    <source>
        <dbReference type="SAM" id="MobiDB-lite"/>
    </source>
</evidence>
<dbReference type="RefSeq" id="WP_076142729.1">
    <property type="nucleotide sequence ID" value="NZ_CP066049.1"/>
</dbReference>
<dbReference type="InterPro" id="IPR002560">
    <property type="entry name" value="Transposase_DDE"/>
</dbReference>
<reference evidence="3 4" key="1">
    <citation type="submission" date="2016-12" db="EMBL/GenBank/DDBJ databases">
        <title>Genomic comparison of strains in the 'Actinomyces naeslundii' group.</title>
        <authorList>
            <person name="Mughal S.R."/>
            <person name="Do T."/>
            <person name="Gilbert S.C."/>
            <person name="Witherden E.A."/>
            <person name="Didelot X."/>
            <person name="Beighton D."/>
        </authorList>
    </citation>
    <scope>NUCLEOTIDE SEQUENCE [LARGE SCALE GENOMIC DNA]</scope>
    <source>
        <strain evidence="3 4">NCTC 10301</strain>
    </source>
</reference>
<feature type="compositionally biased region" description="Polar residues" evidence="1">
    <location>
        <begin position="1"/>
        <end position="13"/>
    </location>
</feature>
<comment type="caution">
    <text evidence="3">The sequence shown here is derived from an EMBL/GenBank/DDBJ whole genome shotgun (WGS) entry which is preliminary data.</text>
</comment>